<sequence>MGKAGNERKKKKRKLLQQQQEEQQQQSLAVDDGIDPMDLDIAMEVLTKMMQSSGVDEEATPLWKQKEYKPLRAKIYSLYSMMSADTGTGKTLCGRVSEALLNADYVQARHLLEEMQYRQITPKLGSLQRWVRECDAAFGVTDDGKTNNIEDQDSVLRCLDAMIRCTQADIVTIANKDQKSKPLINRYPEWCPPSEASSVGDQHENTESSETKDFQGQFREVFREKGSDRRPQNKHDAVIYQSLPSAVPLCPLPKDAIIKKHDVPHVPGCFVLTDVLTPTECTQIIAAAEAIKFMPDEPVEHAETSRSTLAHNVFWLADSDLNTVIYDRCNAFLPDSLGLNARWRVYRYEPGAVYRPHIDGAWPGSGLDPKTGKYVYDVFGDRKSKMTFLIRLNDDFSGGSTTYYIPAPEPGFMNARAVSTPKGSVVCFPHGDAQGSLLHEGSEVTKGYKYVIRTDVLYYNEGVVT</sequence>
<dbReference type="PANTHER" id="PTHR10869:SF247">
    <property type="entry name" value="FE2OG DIOXYGENASE DOMAIN-CONTAINING PROTEIN"/>
    <property type="match status" value="1"/>
</dbReference>
<comment type="caution">
    <text evidence="8">The sequence shown here is derived from an EMBL/GenBank/DDBJ whole genome shotgun (WGS) entry which is preliminary data.</text>
</comment>
<dbReference type="EMBL" id="JATAAI010000028">
    <property type="protein sequence ID" value="KAK1736700.1"/>
    <property type="molecule type" value="Genomic_DNA"/>
</dbReference>
<gene>
    <name evidence="8" type="ORF">QTG54_012722</name>
</gene>
<feature type="region of interest" description="Disordered" evidence="6">
    <location>
        <begin position="193"/>
        <end position="216"/>
    </location>
</feature>
<keyword evidence="2" id="KW-0479">Metal-binding</keyword>
<keyword evidence="3" id="KW-0223">Dioxygenase</keyword>
<keyword evidence="4" id="KW-0560">Oxidoreductase</keyword>
<dbReference type="SMART" id="SM00702">
    <property type="entry name" value="P4Hc"/>
    <property type="match status" value="1"/>
</dbReference>
<protein>
    <submittedName>
        <fullName evidence="8">Prolyl 4-hydroxylase alpha subunit-like protein</fullName>
    </submittedName>
</protein>
<evidence type="ECO:0000313" key="9">
    <source>
        <dbReference type="Proteomes" id="UP001224775"/>
    </source>
</evidence>
<dbReference type="GO" id="GO:0005506">
    <property type="term" value="F:iron ion binding"/>
    <property type="evidence" value="ECO:0007669"/>
    <property type="project" value="InterPro"/>
</dbReference>
<evidence type="ECO:0000256" key="6">
    <source>
        <dbReference type="SAM" id="MobiDB-lite"/>
    </source>
</evidence>
<proteinExistence type="predicted"/>
<evidence type="ECO:0000313" key="8">
    <source>
        <dbReference type="EMBL" id="KAK1736700.1"/>
    </source>
</evidence>
<evidence type="ECO:0000259" key="7">
    <source>
        <dbReference type="PROSITE" id="PS51471"/>
    </source>
</evidence>
<dbReference type="InterPro" id="IPR005123">
    <property type="entry name" value="Oxoglu/Fe-dep_dioxygenase_dom"/>
</dbReference>
<dbReference type="Proteomes" id="UP001224775">
    <property type="component" value="Unassembled WGS sequence"/>
</dbReference>
<keyword evidence="9" id="KW-1185">Reference proteome</keyword>
<dbReference type="GO" id="GO:0004656">
    <property type="term" value="F:procollagen-proline 4-dioxygenase activity"/>
    <property type="evidence" value="ECO:0007669"/>
    <property type="project" value="TreeGrafter"/>
</dbReference>
<reference evidence="8" key="1">
    <citation type="submission" date="2023-06" db="EMBL/GenBank/DDBJ databases">
        <title>Survivors Of The Sea: Transcriptome response of Skeletonema marinoi to long-term dormancy.</title>
        <authorList>
            <person name="Pinder M.I.M."/>
            <person name="Kourtchenko O."/>
            <person name="Robertson E.K."/>
            <person name="Larsson T."/>
            <person name="Maumus F."/>
            <person name="Osuna-Cruz C.M."/>
            <person name="Vancaester E."/>
            <person name="Stenow R."/>
            <person name="Vandepoele K."/>
            <person name="Ploug H."/>
            <person name="Bruchert V."/>
            <person name="Godhe A."/>
            <person name="Topel M."/>
        </authorList>
    </citation>
    <scope>NUCLEOTIDE SEQUENCE</scope>
    <source>
        <strain evidence="8">R05AC</strain>
    </source>
</reference>
<dbReference type="InterPro" id="IPR006620">
    <property type="entry name" value="Pro_4_hyd_alph"/>
</dbReference>
<dbReference type="PROSITE" id="PS51471">
    <property type="entry name" value="FE2OG_OXY"/>
    <property type="match status" value="1"/>
</dbReference>
<feature type="region of interest" description="Disordered" evidence="6">
    <location>
        <begin position="1"/>
        <end position="31"/>
    </location>
</feature>
<feature type="compositionally biased region" description="Basic and acidic residues" evidence="6">
    <location>
        <begin position="201"/>
        <end position="213"/>
    </location>
</feature>
<dbReference type="Gene3D" id="2.60.120.620">
    <property type="entry name" value="q2cbj1_9rhob like domain"/>
    <property type="match status" value="1"/>
</dbReference>
<evidence type="ECO:0000256" key="2">
    <source>
        <dbReference type="ARBA" id="ARBA00022723"/>
    </source>
</evidence>
<evidence type="ECO:0000256" key="5">
    <source>
        <dbReference type="ARBA" id="ARBA00023004"/>
    </source>
</evidence>
<dbReference type="AlphaFoldDB" id="A0AAD8Y0S1"/>
<dbReference type="InterPro" id="IPR045054">
    <property type="entry name" value="P4HA-like"/>
</dbReference>
<dbReference type="PANTHER" id="PTHR10869">
    <property type="entry name" value="PROLYL 4-HYDROXYLASE ALPHA SUBUNIT"/>
    <property type="match status" value="1"/>
</dbReference>
<name>A0AAD8Y0S1_9STRA</name>
<accession>A0AAD8Y0S1</accession>
<keyword evidence="5" id="KW-0408">Iron</keyword>
<evidence type="ECO:0000256" key="4">
    <source>
        <dbReference type="ARBA" id="ARBA00023002"/>
    </source>
</evidence>
<evidence type="ECO:0000256" key="3">
    <source>
        <dbReference type="ARBA" id="ARBA00022964"/>
    </source>
</evidence>
<dbReference type="GO" id="GO:0005783">
    <property type="term" value="C:endoplasmic reticulum"/>
    <property type="evidence" value="ECO:0007669"/>
    <property type="project" value="TreeGrafter"/>
</dbReference>
<organism evidence="8 9">
    <name type="scientific">Skeletonema marinoi</name>
    <dbReference type="NCBI Taxonomy" id="267567"/>
    <lineage>
        <taxon>Eukaryota</taxon>
        <taxon>Sar</taxon>
        <taxon>Stramenopiles</taxon>
        <taxon>Ochrophyta</taxon>
        <taxon>Bacillariophyta</taxon>
        <taxon>Coscinodiscophyceae</taxon>
        <taxon>Thalassiosirophycidae</taxon>
        <taxon>Thalassiosirales</taxon>
        <taxon>Skeletonemataceae</taxon>
        <taxon>Skeletonema</taxon>
        <taxon>Skeletonema marinoi-dohrnii complex</taxon>
    </lineage>
</organism>
<comment type="cofactor">
    <cofactor evidence="1">
        <name>L-ascorbate</name>
        <dbReference type="ChEBI" id="CHEBI:38290"/>
    </cofactor>
</comment>
<evidence type="ECO:0000256" key="1">
    <source>
        <dbReference type="ARBA" id="ARBA00001961"/>
    </source>
</evidence>
<feature type="compositionally biased region" description="Low complexity" evidence="6">
    <location>
        <begin position="16"/>
        <end position="26"/>
    </location>
</feature>
<dbReference type="GO" id="GO:0031418">
    <property type="term" value="F:L-ascorbic acid binding"/>
    <property type="evidence" value="ECO:0007669"/>
    <property type="project" value="InterPro"/>
</dbReference>
<feature type="domain" description="Fe2OG dioxygenase" evidence="7">
    <location>
        <begin position="333"/>
        <end position="461"/>
    </location>
</feature>